<keyword evidence="1" id="KW-0456">Lyase</keyword>
<evidence type="ECO:0000313" key="1">
    <source>
        <dbReference type="EMBL" id="GAL16891.1"/>
    </source>
</evidence>
<dbReference type="Proteomes" id="UP000029228">
    <property type="component" value="Unassembled WGS sequence"/>
</dbReference>
<evidence type="ECO:0000313" key="2">
    <source>
        <dbReference type="Proteomes" id="UP000029228"/>
    </source>
</evidence>
<dbReference type="GO" id="GO:0016829">
    <property type="term" value="F:lyase activity"/>
    <property type="evidence" value="ECO:0007669"/>
    <property type="project" value="UniProtKB-KW"/>
</dbReference>
<comment type="caution">
    <text evidence="1">The sequence shown here is derived from an EMBL/GenBank/DDBJ whole genome shotgun (WGS) entry which is preliminary data.</text>
</comment>
<keyword evidence="2" id="KW-1185">Reference proteome</keyword>
<dbReference type="Gene3D" id="1.50.10.100">
    <property type="entry name" value="Chondroitin AC/alginate lyase"/>
    <property type="match status" value="1"/>
</dbReference>
<protein>
    <submittedName>
        <fullName evidence="1">Oligo alginate lyase</fullName>
    </submittedName>
</protein>
<reference evidence="1 2" key="2">
    <citation type="submission" date="2014-09" db="EMBL/GenBank/DDBJ databases">
        <authorList>
            <consortium name="NBRP consortium"/>
            <person name="Sawabe T."/>
            <person name="Meirelles P."/>
            <person name="Nakanishi M."/>
            <person name="Sayaka M."/>
            <person name="Hattori M."/>
            <person name="Ohkuma M."/>
        </authorList>
    </citation>
    <scope>NUCLEOTIDE SEQUENCE [LARGE SCALE GENOMIC DNA]</scope>
    <source>
        <strain evidence="2">JCM19235</strain>
    </source>
</reference>
<dbReference type="AlphaFoldDB" id="A0A090RNP4"/>
<dbReference type="EMBL" id="BBMR01000001">
    <property type="protein sequence ID" value="GAL16891.1"/>
    <property type="molecule type" value="Genomic_DNA"/>
</dbReference>
<dbReference type="STRING" id="990268.JCM19235_5440"/>
<sequence>MFNKTFYENTGDFPLYCMPVHSKRASFCDQSSIGDFPGLKLAYNIKHYAGVNQKPEYVWYYNQLKGRDTEAHTKFYNFGWWDFGYDDLRFNILWDAPEEQAPSNDPLLKVFPITVGLRSTTV</sequence>
<name>A0A090RNP4_9VIBR</name>
<proteinExistence type="predicted"/>
<dbReference type="InterPro" id="IPR008929">
    <property type="entry name" value="Chondroitin_lyas"/>
</dbReference>
<gene>
    <name evidence="1" type="ORF">JCM19235_5440</name>
</gene>
<reference evidence="1 2" key="1">
    <citation type="submission" date="2014-09" db="EMBL/GenBank/DDBJ databases">
        <title>Vibrio maritimus JCM 19235. (C45) whole genome shotgun sequence.</title>
        <authorList>
            <person name="Sawabe T."/>
            <person name="Meirelles P."/>
            <person name="Nakanishi M."/>
            <person name="Sayaka M."/>
            <person name="Hattori M."/>
            <person name="Ohkuma M."/>
        </authorList>
    </citation>
    <scope>NUCLEOTIDE SEQUENCE [LARGE SCALE GENOMIC DNA]</scope>
    <source>
        <strain evidence="2">JCM19235</strain>
    </source>
</reference>
<organism evidence="1 2">
    <name type="scientific">Vibrio maritimus</name>
    <dbReference type="NCBI Taxonomy" id="990268"/>
    <lineage>
        <taxon>Bacteria</taxon>
        <taxon>Pseudomonadati</taxon>
        <taxon>Pseudomonadota</taxon>
        <taxon>Gammaproteobacteria</taxon>
        <taxon>Vibrionales</taxon>
        <taxon>Vibrionaceae</taxon>
        <taxon>Vibrio</taxon>
    </lineage>
</organism>
<accession>A0A090RNP4</accession>